<reference evidence="3" key="2">
    <citation type="journal article" date="2007" name="Science">
        <title>Draft genome sequence of the sexually transmitted pathogen Trichomonas vaginalis.</title>
        <authorList>
            <person name="Carlton J.M."/>
            <person name="Hirt R.P."/>
            <person name="Silva J.C."/>
            <person name="Delcher A.L."/>
            <person name="Schatz M."/>
            <person name="Zhao Q."/>
            <person name="Wortman J.R."/>
            <person name="Bidwell S.L."/>
            <person name="Alsmark U.C.M."/>
            <person name="Besteiro S."/>
            <person name="Sicheritz-Ponten T."/>
            <person name="Noel C.J."/>
            <person name="Dacks J.B."/>
            <person name="Foster P.G."/>
            <person name="Simillion C."/>
            <person name="Van de Peer Y."/>
            <person name="Miranda-Saavedra D."/>
            <person name="Barton G.J."/>
            <person name="Westrop G.D."/>
            <person name="Mueller S."/>
            <person name="Dessi D."/>
            <person name="Fiori P.L."/>
            <person name="Ren Q."/>
            <person name="Paulsen I."/>
            <person name="Zhang H."/>
            <person name="Bastida-Corcuera F.D."/>
            <person name="Simoes-Barbosa A."/>
            <person name="Brown M.T."/>
            <person name="Hayes R.D."/>
            <person name="Mukherjee M."/>
            <person name="Okumura C.Y."/>
            <person name="Schneider R."/>
            <person name="Smith A.J."/>
            <person name="Vanacova S."/>
            <person name="Villalvazo M."/>
            <person name="Haas B.J."/>
            <person name="Pertea M."/>
            <person name="Feldblyum T.V."/>
            <person name="Utterback T.R."/>
            <person name="Shu C.L."/>
            <person name="Osoegawa K."/>
            <person name="de Jong P.J."/>
            <person name="Hrdy I."/>
            <person name="Horvathova L."/>
            <person name="Zubacova Z."/>
            <person name="Dolezal P."/>
            <person name="Malik S.B."/>
            <person name="Logsdon J.M. Jr."/>
            <person name="Henze K."/>
            <person name="Gupta A."/>
            <person name="Wang C.C."/>
            <person name="Dunne R.L."/>
            <person name="Upcroft J.A."/>
            <person name="Upcroft P."/>
            <person name="White O."/>
            <person name="Salzberg S.L."/>
            <person name="Tang P."/>
            <person name="Chiu C.-H."/>
            <person name="Lee Y.-S."/>
            <person name="Embley T.M."/>
            <person name="Coombs G.H."/>
            <person name="Mottram J.C."/>
            <person name="Tachezy J."/>
            <person name="Fraser-Liggett C.M."/>
            <person name="Johnson P.J."/>
        </authorList>
    </citation>
    <scope>NUCLEOTIDE SEQUENCE [LARGE SCALE GENOMIC DNA]</scope>
    <source>
        <strain evidence="3">G3</strain>
    </source>
</reference>
<dbReference type="RefSeq" id="XP_001310190.1">
    <property type="nucleotide sequence ID" value="XM_001310189.1"/>
</dbReference>
<name>A2FCX4_TRIV3</name>
<dbReference type="VEuPathDB" id="TrichDB:TVAGG3_0417940"/>
<organism evidence="3 4">
    <name type="scientific">Trichomonas vaginalis (strain ATCC PRA-98 / G3)</name>
    <dbReference type="NCBI Taxonomy" id="412133"/>
    <lineage>
        <taxon>Eukaryota</taxon>
        <taxon>Metamonada</taxon>
        <taxon>Parabasalia</taxon>
        <taxon>Trichomonadida</taxon>
        <taxon>Trichomonadidae</taxon>
        <taxon>Trichomonas</taxon>
    </lineage>
</organism>
<evidence type="ECO:0000256" key="1">
    <source>
        <dbReference type="SAM" id="Coils"/>
    </source>
</evidence>
<keyword evidence="4" id="KW-1185">Reference proteome</keyword>
<dbReference type="OrthoDB" id="10566921at2759"/>
<feature type="coiled-coil region" evidence="1">
    <location>
        <begin position="124"/>
        <end position="165"/>
    </location>
</feature>
<dbReference type="Proteomes" id="UP000001542">
    <property type="component" value="Unassembled WGS sequence"/>
</dbReference>
<evidence type="ECO:0000313" key="4">
    <source>
        <dbReference type="Proteomes" id="UP000001542"/>
    </source>
</evidence>
<evidence type="ECO:0000313" key="3">
    <source>
        <dbReference type="EMBL" id="EAX97260.1"/>
    </source>
</evidence>
<proteinExistence type="predicted"/>
<dbReference type="AlphaFoldDB" id="A2FCX4"/>
<protein>
    <submittedName>
        <fullName evidence="3">Uncharacterized protein</fullName>
    </submittedName>
</protein>
<reference evidence="3" key="1">
    <citation type="submission" date="2006-10" db="EMBL/GenBank/DDBJ databases">
        <authorList>
            <person name="Amadeo P."/>
            <person name="Zhao Q."/>
            <person name="Wortman J."/>
            <person name="Fraser-Liggett C."/>
            <person name="Carlton J."/>
        </authorList>
    </citation>
    <scope>NUCLEOTIDE SEQUENCE</scope>
    <source>
        <strain evidence="3">G3</strain>
    </source>
</reference>
<dbReference type="VEuPathDB" id="TrichDB:TVAG_037670"/>
<accession>A2FCX4</accession>
<evidence type="ECO:0000256" key="2">
    <source>
        <dbReference type="SAM" id="MobiDB-lite"/>
    </source>
</evidence>
<keyword evidence="1" id="KW-0175">Coiled coil</keyword>
<dbReference type="EMBL" id="DS113723">
    <property type="protein sequence ID" value="EAX97260.1"/>
    <property type="molecule type" value="Genomic_DNA"/>
</dbReference>
<dbReference type="InParanoid" id="A2FCX4"/>
<gene>
    <name evidence="3" type="ORF">TVAG_037670</name>
</gene>
<feature type="region of interest" description="Disordered" evidence="2">
    <location>
        <begin position="179"/>
        <end position="199"/>
    </location>
</feature>
<dbReference type="SMR" id="A2FCX4"/>
<sequence>MEDTSILDTINLAIKSQEEIKVQLLAEIDSIETDSTKQKGDSAPLKFYRSSIAHLKQEKQSLDDRIYQYKQREYPALKQKLQRLTQKNNAIETRISYFRKIRQEDIIAKLSSPETASTYIQQFTESLKAEIAELSKEEESINKKIEESKDQLHRLQQENLSIKRETAASSWQSEINDEAKLNATTKTKPRKRSRTCQYRQSAYLPPDPLRFSPLF</sequence>
<feature type="coiled-coil region" evidence="1">
    <location>
        <begin position="14"/>
        <end position="94"/>
    </location>
</feature>
<dbReference type="KEGG" id="tva:4755041"/>